<dbReference type="NCBIfam" id="TIGR00481">
    <property type="entry name" value="YbhB/YbcL family Raf kinase inhibitor-like protein"/>
    <property type="match status" value="1"/>
</dbReference>
<dbReference type="InterPro" id="IPR036610">
    <property type="entry name" value="PEBP-like_sf"/>
</dbReference>
<dbReference type="PANTHER" id="PTHR30289:SF1">
    <property type="entry name" value="PEBP (PHOSPHATIDYLETHANOLAMINE-BINDING PROTEIN) FAMILY PROTEIN"/>
    <property type="match status" value="1"/>
</dbReference>
<accession>W8V271</accession>
<evidence type="ECO:0000256" key="1">
    <source>
        <dbReference type="SAM" id="MobiDB-lite"/>
    </source>
</evidence>
<evidence type="ECO:0000313" key="2">
    <source>
        <dbReference type="EMBL" id="AHM80297.1"/>
    </source>
</evidence>
<dbReference type="CDD" id="cd00865">
    <property type="entry name" value="PEBP_bact_arch"/>
    <property type="match status" value="1"/>
</dbReference>
<dbReference type="PANTHER" id="PTHR30289">
    <property type="entry name" value="UNCHARACTERIZED PROTEIN YBCL-RELATED"/>
    <property type="match status" value="1"/>
</dbReference>
<organism evidence="2 3">
    <name type="scientific">Klebsiella pneumoniae 30684/NJST258_2</name>
    <dbReference type="NCBI Taxonomy" id="1420013"/>
    <lineage>
        <taxon>Bacteria</taxon>
        <taxon>Pseudomonadati</taxon>
        <taxon>Pseudomonadota</taxon>
        <taxon>Gammaproteobacteria</taxon>
        <taxon>Enterobacterales</taxon>
        <taxon>Enterobacteriaceae</taxon>
        <taxon>Klebsiella/Raoultella group</taxon>
        <taxon>Klebsiella</taxon>
        <taxon>Klebsiella pneumoniae complex</taxon>
    </lineage>
</organism>
<dbReference type="Gene3D" id="3.90.280.10">
    <property type="entry name" value="PEBP-like"/>
    <property type="match status" value="1"/>
</dbReference>
<dbReference type="Pfam" id="PF01161">
    <property type="entry name" value="PBP"/>
    <property type="match status" value="1"/>
</dbReference>
<name>W8V271_KLEPN</name>
<reference evidence="2 3" key="1">
    <citation type="journal article" date="2014" name="Proc. Natl. Acad. Sci. U.S.A.">
        <title>Molecular dissection of the evolution of carbapenem-resistant multilocus sequence type 258 Klebsiella pneumoniae.</title>
        <authorList>
            <person name="Deleo F.R."/>
            <person name="Chen L."/>
            <person name="Porcella S.F."/>
            <person name="Martens C.A."/>
            <person name="Kobayashi S.D."/>
            <person name="Porter A.R."/>
            <person name="Chavda K.D."/>
            <person name="Jacobs M.R."/>
            <person name="Mathema B."/>
            <person name="Olsen R.J."/>
            <person name="Bonomo R.A."/>
            <person name="Musser J.M."/>
            <person name="Kreiswirth B.N."/>
        </authorList>
    </citation>
    <scope>NUCLEOTIDE SEQUENCE [LARGE SCALE GENOMIC DNA]</scope>
    <source>
        <strain evidence="2">30684/NJST258_2</strain>
    </source>
</reference>
<dbReference type="Proteomes" id="UP000019586">
    <property type="component" value="Chromosome"/>
</dbReference>
<protein>
    <submittedName>
        <fullName evidence="2">Putative phosphatidylethanolamine-binding superfamily protein</fullName>
    </submittedName>
</protein>
<proteinExistence type="predicted"/>
<evidence type="ECO:0000313" key="3">
    <source>
        <dbReference type="Proteomes" id="UP000019586"/>
    </source>
</evidence>
<feature type="region of interest" description="Disordered" evidence="1">
    <location>
        <begin position="1"/>
        <end position="24"/>
    </location>
</feature>
<dbReference type="PATRIC" id="fig|1420013.3.peg.3306"/>
<feature type="compositionally biased region" description="Low complexity" evidence="1">
    <location>
        <begin position="1"/>
        <end position="20"/>
    </location>
</feature>
<dbReference type="InterPro" id="IPR005247">
    <property type="entry name" value="YbhB_YbcL/LppC-like"/>
</dbReference>
<dbReference type="HOGENOM" id="CLU_083918_2_0_6"/>
<dbReference type="KEGG" id="kps:KPNJ2_03517"/>
<dbReference type="AlphaFoldDB" id="W8V271"/>
<dbReference type="EMBL" id="CP006918">
    <property type="protein sequence ID" value="AHM80297.1"/>
    <property type="molecule type" value="Genomic_DNA"/>
</dbReference>
<dbReference type="SUPFAM" id="SSF49777">
    <property type="entry name" value="PEBP-like"/>
    <property type="match status" value="1"/>
</dbReference>
<gene>
    <name evidence="2" type="ORF">KPNJ2_03517</name>
</gene>
<dbReference type="InterPro" id="IPR008914">
    <property type="entry name" value="PEBP"/>
</dbReference>
<sequence length="215" mass="21937">MSVSAQNAGASAHSAGADSHTLFSHPNEEQTMKTGIRMAVAMVAAVSSGAMAAPFSVSSNDMRDGQPLAQQHWFAGFGCTGGNVSPQLAWKNAPAGTRSFAVTVQDPDAPTGSGWWHWTVVNIASSVFSLPAGAGDKNSATLPGGAVQGRNDFGYAGFGGACPPAGDKPHRYRFTVWALDVPTLPVDAGASGALVGYLLHSHALASAQLTAMAGR</sequence>